<dbReference type="AlphaFoldDB" id="A0A4U5PJN9"/>
<dbReference type="Proteomes" id="UP000298663">
    <property type="component" value="Unassembled WGS sequence"/>
</dbReference>
<gene>
    <name evidence="1" type="ORF">L596_010431</name>
</gene>
<dbReference type="EMBL" id="AZBU02000002">
    <property type="protein sequence ID" value="TKR96414.1"/>
    <property type="molecule type" value="Genomic_DNA"/>
</dbReference>
<organism evidence="1 2">
    <name type="scientific">Steinernema carpocapsae</name>
    <name type="common">Entomopathogenic nematode</name>
    <dbReference type="NCBI Taxonomy" id="34508"/>
    <lineage>
        <taxon>Eukaryota</taxon>
        <taxon>Metazoa</taxon>
        <taxon>Ecdysozoa</taxon>
        <taxon>Nematoda</taxon>
        <taxon>Chromadorea</taxon>
        <taxon>Rhabditida</taxon>
        <taxon>Tylenchina</taxon>
        <taxon>Panagrolaimomorpha</taxon>
        <taxon>Strongyloidoidea</taxon>
        <taxon>Steinernematidae</taxon>
        <taxon>Steinernema</taxon>
    </lineage>
</organism>
<reference evidence="1 2" key="2">
    <citation type="journal article" date="2019" name="G3 (Bethesda)">
        <title>Hybrid Assembly of the Genome of the Entomopathogenic Nematode Steinernema carpocapsae Identifies the X-Chromosome.</title>
        <authorList>
            <person name="Serra L."/>
            <person name="Macchietto M."/>
            <person name="Macias-Munoz A."/>
            <person name="McGill C.J."/>
            <person name="Rodriguez I.M."/>
            <person name="Rodriguez B."/>
            <person name="Murad R."/>
            <person name="Mortazavi A."/>
        </authorList>
    </citation>
    <scope>NUCLEOTIDE SEQUENCE [LARGE SCALE GENOMIC DNA]</scope>
    <source>
        <strain evidence="1 2">ALL</strain>
    </source>
</reference>
<name>A0A4U5PJN9_STECR</name>
<sequence length="101" mass="11305">MCYNERCYSPSRLFGNSSEGCNGVRIVTKILELLNGLASTWLGLASYGFNSSGIIPIFDIWREKRKKLILPEWVPNQRHATNFSSILQILAILGAFDAQAI</sequence>
<evidence type="ECO:0000313" key="2">
    <source>
        <dbReference type="Proteomes" id="UP000298663"/>
    </source>
</evidence>
<keyword evidence="2" id="KW-1185">Reference proteome</keyword>
<proteinExistence type="predicted"/>
<evidence type="ECO:0000313" key="1">
    <source>
        <dbReference type="EMBL" id="TKR96414.1"/>
    </source>
</evidence>
<comment type="caution">
    <text evidence="1">The sequence shown here is derived from an EMBL/GenBank/DDBJ whole genome shotgun (WGS) entry which is preliminary data.</text>
</comment>
<reference evidence="1 2" key="1">
    <citation type="journal article" date="2015" name="Genome Biol.">
        <title>Comparative genomics of Steinernema reveals deeply conserved gene regulatory networks.</title>
        <authorList>
            <person name="Dillman A.R."/>
            <person name="Macchietto M."/>
            <person name="Porter C.F."/>
            <person name="Rogers A."/>
            <person name="Williams B."/>
            <person name="Antoshechkin I."/>
            <person name="Lee M.M."/>
            <person name="Goodwin Z."/>
            <person name="Lu X."/>
            <person name="Lewis E.E."/>
            <person name="Goodrich-Blair H."/>
            <person name="Stock S.P."/>
            <person name="Adams B.J."/>
            <person name="Sternberg P.W."/>
            <person name="Mortazavi A."/>
        </authorList>
    </citation>
    <scope>NUCLEOTIDE SEQUENCE [LARGE SCALE GENOMIC DNA]</scope>
    <source>
        <strain evidence="1 2">ALL</strain>
    </source>
</reference>
<protein>
    <submittedName>
        <fullName evidence="1">Uncharacterized protein</fullName>
    </submittedName>
</protein>
<accession>A0A4U5PJN9</accession>